<protein>
    <submittedName>
        <fullName evidence="1">Hexulose-6-phosphate synthase</fullName>
    </submittedName>
</protein>
<comment type="caution">
    <text evidence="1">The sequence shown here is derived from an EMBL/GenBank/DDBJ whole genome shotgun (WGS) entry which is preliminary data.</text>
</comment>
<dbReference type="Proteomes" id="UP000235347">
    <property type="component" value="Unassembled WGS sequence"/>
</dbReference>
<dbReference type="Pfam" id="PF07927">
    <property type="entry name" value="HicA_toxin"/>
    <property type="match status" value="1"/>
</dbReference>
<dbReference type="InterPro" id="IPR012933">
    <property type="entry name" value="HicA_mRNA_interferase"/>
</dbReference>
<accession>A0A2N7VTX3</accession>
<dbReference type="EMBL" id="PNYB01000018">
    <property type="protein sequence ID" value="PMS20595.1"/>
    <property type="molecule type" value="Genomic_DNA"/>
</dbReference>
<evidence type="ECO:0000313" key="2">
    <source>
        <dbReference type="Proteomes" id="UP000235347"/>
    </source>
</evidence>
<reference evidence="1 2" key="1">
    <citation type="submission" date="2018-01" db="EMBL/GenBank/DDBJ databases">
        <title>Whole genome analyses suggest that Burkholderia sensu lato contains two further novel genera in the rhizoxinica-symbiotica group Mycetohabitans gen. nov., and Trinickia gen. nov.: implications for the evolution of diazotrophy and nodulation in the Burkholderiaceae.</title>
        <authorList>
            <person name="Estrada-de los Santos P."/>
            <person name="Palmer M."/>
            <person name="Chavez-Ramirez B."/>
            <person name="Beukes C."/>
            <person name="Steenkamp E.T."/>
            <person name="Hirsch A.M."/>
            <person name="Manyaka P."/>
            <person name="Maluk M."/>
            <person name="Lafos M."/>
            <person name="Crook M."/>
            <person name="Gross E."/>
            <person name="Simon M.F."/>
            <person name="Bueno dos Reis Junior F."/>
            <person name="Poole P.S."/>
            <person name="Venter S.N."/>
            <person name="James E.K."/>
        </authorList>
    </citation>
    <scope>NUCLEOTIDE SEQUENCE [LARGE SCALE GENOMIC DNA]</scope>
    <source>
        <strain evidence="1 2">GP25-8</strain>
    </source>
</reference>
<keyword evidence="2" id="KW-1185">Reference proteome</keyword>
<organism evidence="1 2">
    <name type="scientific">Trinickia soli</name>
    <dbReference type="NCBI Taxonomy" id="380675"/>
    <lineage>
        <taxon>Bacteria</taxon>
        <taxon>Pseudomonadati</taxon>
        <taxon>Pseudomonadota</taxon>
        <taxon>Betaproteobacteria</taxon>
        <taxon>Burkholderiales</taxon>
        <taxon>Burkholderiaceae</taxon>
        <taxon>Trinickia</taxon>
    </lineage>
</organism>
<dbReference type="GO" id="GO:0003729">
    <property type="term" value="F:mRNA binding"/>
    <property type="evidence" value="ECO:0007669"/>
    <property type="project" value="InterPro"/>
</dbReference>
<sequence length="84" mass="9394">MKRANAKTLDLIFARPVSANVRWKDIEALFIELGGKITQREGSRVAVVLFGQVQVYHRPHPQPTTDKGAVASIRKWLESNGVKP</sequence>
<proteinExistence type="predicted"/>
<name>A0A2N7VTX3_9BURK</name>
<dbReference type="RefSeq" id="WP_102611530.1">
    <property type="nucleotide sequence ID" value="NZ_CADIKD010000012.1"/>
</dbReference>
<dbReference type="AlphaFoldDB" id="A0A2N7VTX3"/>
<gene>
    <name evidence="1" type="ORF">C0Z19_19795</name>
</gene>
<evidence type="ECO:0000313" key="1">
    <source>
        <dbReference type="EMBL" id="PMS20595.1"/>
    </source>
</evidence>